<dbReference type="InterPro" id="IPR010930">
    <property type="entry name" value="Flg_bb/hook_C_dom"/>
</dbReference>
<dbReference type="InterPro" id="IPR012836">
    <property type="entry name" value="FlgF"/>
</dbReference>
<gene>
    <name evidence="8" type="ORF">GGR04_000240</name>
</gene>
<organism evidence="8 9">
    <name type="scientific">Aureimonas pseudogalii</name>
    <dbReference type="NCBI Taxonomy" id="1744844"/>
    <lineage>
        <taxon>Bacteria</taxon>
        <taxon>Pseudomonadati</taxon>
        <taxon>Pseudomonadota</taxon>
        <taxon>Alphaproteobacteria</taxon>
        <taxon>Hyphomicrobiales</taxon>
        <taxon>Aurantimonadaceae</taxon>
        <taxon>Aureimonas</taxon>
    </lineage>
</organism>
<dbReference type="InterPro" id="IPR053967">
    <property type="entry name" value="LlgE_F_G-like_D1"/>
</dbReference>
<evidence type="ECO:0000313" key="8">
    <source>
        <dbReference type="EMBL" id="MBB3996419.1"/>
    </source>
</evidence>
<comment type="subcellular location">
    <subcellularLocation>
        <location evidence="1 4">Bacterial flagellum basal body</location>
    </subcellularLocation>
</comment>
<evidence type="ECO:0000259" key="5">
    <source>
        <dbReference type="Pfam" id="PF00460"/>
    </source>
</evidence>
<evidence type="ECO:0000256" key="2">
    <source>
        <dbReference type="ARBA" id="ARBA00009677"/>
    </source>
</evidence>
<dbReference type="InterPro" id="IPR019776">
    <property type="entry name" value="Flagellar_basal_body_rod_CS"/>
</dbReference>
<evidence type="ECO:0000259" key="7">
    <source>
        <dbReference type="Pfam" id="PF22692"/>
    </source>
</evidence>
<dbReference type="Pfam" id="PF06429">
    <property type="entry name" value="Flg_bbr_C"/>
    <property type="match status" value="1"/>
</dbReference>
<dbReference type="SUPFAM" id="SSF117143">
    <property type="entry name" value="Flagellar hook protein flgE"/>
    <property type="match status" value="1"/>
</dbReference>
<evidence type="ECO:0000256" key="1">
    <source>
        <dbReference type="ARBA" id="ARBA00004117"/>
    </source>
</evidence>
<sequence>MQTSLPVALSAQLAMEKRLDTIANNLANTRTAGFRSEEVKFDTYLSKAAARPVAFVSEGQSYISTRAGELTQTGNGMDIAVAGEAFFAIQGKGGTVYTRDGRLQMRDTGELQTLNGEAVLDVGGAPIQLDPNGGPISVAHDGMITQNGGQLGAIGLFAMAPGSNLTRAGTSGVVPDKPAVPVVEFGSTHIAQGYVEGSNVNPILEMTRLISVQRAFEQAANLTQTTESSLSSAISMLGGQK</sequence>
<dbReference type="GO" id="GO:0030694">
    <property type="term" value="C:bacterial-type flagellum basal body, rod"/>
    <property type="evidence" value="ECO:0007669"/>
    <property type="project" value="UniProtKB-UniRule"/>
</dbReference>
<evidence type="ECO:0000259" key="6">
    <source>
        <dbReference type="Pfam" id="PF06429"/>
    </source>
</evidence>
<dbReference type="NCBIfam" id="NF009282">
    <property type="entry name" value="PRK12642.1"/>
    <property type="match status" value="1"/>
</dbReference>
<evidence type="ECO:0000313" key="9">
    <source>
        <dbReference type="Proteomes" id="UP000542776"/>
    </source>
</evidence>
<comment type="similarity">
    <text evidence="2 4">Belongs to the flagella basal body rod proteins family.</text>
</comment>
<feature type="domain" description="Flagellar basal body rod protein N-terminal" evidence="5">
    <location>
        <begin position="7"/>
        <end position="35"/>
    </location>
</feature>
<dbReference type="Pfam" id="PF22692">
    <property type="entry name" value="LlgE_F_G_D1"/>
    <property type="match status" value="1"/>
</dbReference>
<feature type="domain" description="Flagellar hook protein FlgE/F/G-like D1" evidence="7">
    <location>
        <begin position="80"/>
        <end position="145"/>
    </location>
</feature>
<dbReference type="InterPro" id="IPR001444">
    <property type="entry name" value="Flag_bb_rod_N"/>
</dbReference>
<dbReference type="InterPro" id="IPR020013">
    <property type="entry name" value="Flagellar_FlgE/F/G"/>
</dbReference>
<dbReference type="GO" id="GO:0071978">
    <property type="term" value="P:bacterial-type flagellum-dependent swarming motility"/>
    <property type="evidence" value="ECO:0007669"/>
    <property type="project" value="TreeGrafter"/>
</dbReference>
<evidence type="ECO:0000256" key="4">
    <source>
        <dbReference type="RuleBase" id="RU362116"/>
    </source>
</evidence>
<proteinExistence type="inferred from homology"/>
<protein>
    <recommendedName>
        <fullName evidence="4">Flagellar basal-body rod protein FlgF</fullName>
    </recommendedName>
</protein>
<dbReference type="Proteomes" id="UP000542776">
    <property type="component" value="Unassembled WGS sequence"/>
</dbReference>
<keyword evidence="9" id="KW-1185">Reference proteome</keyword>
<keyword evidence="8" id="KW-0969">Cilium</keyword>
<keyword evidence="8" id="KW-0966">Cell projection</keyword>
<dbReference type="AlphaFoldDB" id="A0A7W6EEM4"/>
<keyword evidence="3 4" id="KW-0975">Bacterial flagellum</keyword>
<dbReference type="NCBIfam" id="TIGR03506">
    <property type="entry name" value="FlgEFG_subfam"/>
    <property type="match status" value="1"/>
</dbReference>
<dbReference type="InterPro" id="IPR037925">
    <property type="entry name" value="FlgE/F/G-like"/>
</dbReference>
<comment type="caution">
    <text evidence="8">The sequence shown here is derived from an EMBL/GenBank/DDBJ whole genome shotgun (WGS) entry which is preliminary data.</text>
</comment>
<name>A0A7W6EEM4_9HYPH</name>
<feature type="domain" description="Flagellar basal-body/hook protein C-terminal" evidence="6">
    <location>
        <begin position="191"/>
        <end position="236"/>
    </location>
</feature>
<dbReference type="PANTHER" id="PTHR30435">
    <property type="entry name" value="FLAGELLAR PROTEIN"/>
    <property type="match status" value="1"/>
</dbReference>
<keyword evidence="8" id="KW-0282">Flagellum</keyword>
<reference evidence="8 9" key="1">
    <citation type="submission" date="2020-08" db="EMBL/GenBank/DDBJ databases">
        <title>Genomic Encyclopedia of Type Strains, Phase IV (KMG-IV): sequencing the most valuable type-strain genomes for metagenomic binning, comparative biology and taxonomic classification.</title>
        <authorList>
            <person name="Goeker M."/>
        </authorList>
    </citation>
    <scope>NUCLEOTIDE SEQUENCE [LARGE SCALE GENOMIC DNA]</scope>
    <source>
        <strain evidence="8 9">DSM 102238</strain>
    </source>
</reference>
<dbReference type="EMBL" id="JACIEK010000001">
    <property type="protein sequence ID" value="MBB3996419.1"/>
    <property type="molecule type" value="Genomic_DNA"/>
</dbReference>
<dbReference type="PANTHER" id="PTHR30435:SF19">
    <property type="entry name" value="FLAGELLAR BASAL-BODY ROD PROTEIN FLGG"/>
    <property type="match status" value="1"/>
</dbReference>
<evidence type="ECO:0000256" key="3">
    <source>
        <dbReference type="ARBA" id="ARBA00023143"/>
    </source>
</evidence>
<comment type="subunit">
    <text evidence="4">The basal body constitutes a major portion of the flagellar organelle and consists of five rings (E,L,P,S, and M) mounted on a central rod. The rod consists of about 26 subunits of FlgG in the distal portion, and FlgB, FlgC and FlgF are thought to build up the proximal portion of the rod with about 6 subunits each.</text>
</comment>
<dbReference type="NCBIfam" id="TIGR02490">
    <property type="entry name" value="flgF"/>
    <property type="match status" value="1"/>
</dbReference>
<dbReference type="RefSeq" id="WP_183197046.1">
    <property type="nucleotide sequence ID" value="NZ_JACIEK010000001.1"/>
</dbReference>
<dbReference type="Pfam" id="PF00460">
    <property type="entry name" value="Flg_bb_rod"/>
    <property type="match status" value="1"/>
</dbReference>
<accession>A0A7W6EEM4</accession>
<dbReference type="PROSITE" id="PS00588">
    <property type="entry name" value="FLAGELLA_BB_ROD"/>
    <property type="match status" value="1"/>
</dbReference>